<comment type="similarity">
    <text evidence="2 12">Belongs to the MurCDEF family. MurE subfamily.</text>
</comment>
<evidence type="ECO:0000256" key="8">
    <source>
        <dbReference type="ARBA" id="ARBA00022960"/>
    </source>
</evidence>
<feature type="domain" description="Mur ligase C-terminal" evidence="15">
    <location>
        <begin position="329"/>
        <end position="457"/>
    </location>
</feature>
<dbReference type="GO" id="GO:0004326">
    <property type="term" value="F:tetrahydrofolylpolyglutamate synthase activity"/>
    <property type="evidence" value="ECO:0007669"/>
    <property type="project" value="InterPro"/>
</dbReference>
<feature type="domain" description="Mur ligase central" evidence="16">
    <location>
        <begin position="109"/>
        <end position="306"/>
    </location>
</feature>
<comment type="function">
    <text evidence="12">Catalyzes the addition of an amino acid to the nucleotide precursor UDP-N-acetylmuramoyl-L-alanyl-D-glutamate (UMAG) in the biosynthesis of bacterial cell-wall peptidoglycan.</text>
</comment>
<feature type="binding site" evidence="12">
    <location>
        <position position="32"/>
    </location>
    <ligand>
        <name>UDP-N-acetyl-alpha-D-muramoyl-L-alanyl-D-glutamate</name>
        <dbReference type="ChEBI" id="CHEBI:83900"/>
    </ligand>
</feature>
<dbReference type="Pfam" id="PF01225">
    <property type="entry name" value="Mur_ligase"/>
    <property type="match status" value="1"/>
</dbReference>
<dbReference type="NCBIfam" id="TIGR01085">
    <property type="entry name" value="murE"/>
    <property type="match status" value="1"/>
</dbReference>
<feature type="binding site" evidence="12">
    <location>
        <begin position="111"/>
        <end position="117"/>
    </location>
    <ligand>
        <name>ATP</name>
        <dbReference type="ChEBI" id="CHEBI:30616"/>
    </ligand>
</feature>
<evidence type="ECO:0000256" key="4">
    <source>
        <dbReference type="ARBA" id="ARBA00022598"/>
    </source>
</evidence>
<dbReference type="SUPFAM" id="SSF53623">
    <property type="entry name" value="MurD-like peptide ligases, catalytic domain"/>
    <property type="match status" value="1"/>
</dbReference>
<keyword evidence="18" id="KW-1185">Reference proteome</keyword>
<evidence type="ECO:0000256" key="5">
    <source>
        <dbReference type="ARBA" id="ARBA00022618"/>
    </source>
</evidence>
<dbReference type="Gene3D" id="3.40.1390.10">
    <property type="entry name" value="MurE/MurF, N-terminal domain"/>
    <property type="match status" value="1"/>
</dbReference>
<protein>
    <recommendedName>
        <fullName evidence="12">UDP-N-acetylmuramyl-tripeptide synthetase</fullName>
        <ecNumber evidence="12">6.3.2.-</ecNumber>
    </recommendedName>
    <alternativeName>
        <fullName evidence="12">UDP-MurNAc-tripeptide synthetase</fullName>
    </alternativeName>
</protein>
<feature type="binding site" evidence="12">
    <location>
        <position position="152"/>
    </location>
    <ligand>
        <name>UDP-N-acetyl-alpha-D-muramoyl-L-alanyl-D-glutamate</name>
        <dbReference type="ChEBI" id="CHEBI:83900"/>
    </ligand>
</feature>
<dbReference type="UniPathway" id="UPA00219"/>
<keyword evidence="6 12" id="KW-0547">Nucleotide-binding</keyword>
<keyword evidence="4 12" id="KW-0436">Ligase</keyword>
<dbReference type="Pfam" id="PF02875">
    <property type="entry name" value="Mur_ligase_C"/>
    <property type="match status" value="1"/>
</dbReference>
<evidence type="ECO:0000256" key="3">
    <source>
        <dbReference type="ARBA" id="ARBA00022490"/>
    </source>
</evidence>
<dbReference type="GO" id="GO:0005737">
    <property type="term" value="C:cytoplasm"/>
    <property type="evidence" value="ECO:0007669"/>
    <property type="project" value="UniProtKB-SubCell"/>
</dbReference>
<evidence type="ECO:0000256" key="6">
    <source>
        <dbReference type="ARBA" id="ARBA00022741"/>
    </source>
</evidence>
<feature type="binding site" evidence="12">
    <location>
        <position position="177"/>
    </location>
    <ligand>
        <name>UDP-N-acetyl-alpha-D-muramoyl-L-alanyl-D-glutamate</name>
        <dbReference type="ChEBI" id="CHEBI:83900"/>
    </ligand>
</feature>
<evidence type="ECO:0000256" key="7">
    <source>
        <dbReference type="ARBA" id="ARBA00022840"/>
    </source>
</evidence>
<dbReference type="InterPro" id="IPR005761">
    <property type="entry name" value="UDP-N-AcMur-Glu-dNH2Pim_ligase"/>
</dbReference>
<keyword evidence="5 12" id="KW-0132">Cell division</keyword>
<keyword evidence="3 12" id="KW-0963">Cytoplasm</keyword>
<name>A0A1H0JWH9_9BACI</name>
<comment type="caution">
    <text evidence="12">Lacks conserved residue(s) required for the propagation of feature annotation.</text>
</comment>
<dbReference type="PANTHER" id="PTHR23135">
    <property type="entry name" value="MUR LIGASE FAMILY MEMBER"/>
    <property type="match status" value="1"/>
</dbReference>
<dbReference type="Gene3D" id="3.90.190.20">
    <property type="entry name" value="Mur ligase, C-terminal domain"/>
    <property type="match status" value="1"/>
</dbReference>
<dbReference type="GO" id="GO:0009252">
    <property type="term" value="P:peptidoglycan biosynthetic process"/>
    <property type="evidence" value="ECO:0007669"/>
    <property type="project" value="UniProtKB-UniRule"/>
</dbReference>
<gene>
    <name evidence="12" type="primary">murE</name>
    <name evidence="17" type="ORF">SAMN04488053_11510</name>
</gene>
<keyword evidence="9 12" id="KW-0573">Peptidoglycan synthesis</keyword>
<dbReference type="InterPro" id="IPR036615">
    <property type="entry name" value="Mur_ligase_C_dom_sf"/>
</dbReference>
<dbReference type="PANTHER" id="PTHR23135:SF4">
    <property type="entry name" value="UDP-N-ACETYLMURAMOYL-L-ALANYL-D-GLUTAMATE--2,6-DIAMINOPIMELATE LIGASE MURE HOMOLOG, CHLOROPLASTIC"/>
    <property type="match status" value="1"/>
</dbReference>
<evidence type="ECO:0000256" key="10">
    <source>
        <dbReference type="ARBA" id="ARBA00023306"/>
    </source>
</evidence>
<dbReference type="GO" id="GO:0071555">
    <property type="term" value="P:cell wall organization"/>
    <property type="evidence" value="ECO:0007669"/>
    <property type="project" value="UniProtKB-KW"/>
</dbReference>
<dbReference type="RefSeq" id="WP_090843976.1">
    <property type="nucleotide sequence ID" value="NZ_FNIL01000015.1"/>
</dbReference>
<dbReference type="EMBL" id="FNIL01000015">
    <property type="protein sequence ID" value="SDO47853.1"/>
    <property type="molecule type" value="Genomic_DNA"/>
</dbReference>
<dbReference type="GO" id="GO:0008360">
    <property type="term" value="P:regulation of cell shape"/>
    <property type="evidence" value="ECO:0007669"/>
    <property type="project" value="UniProtKB-KW"/>
</dbReference>
<sequence>MKLHQLLADIDIKTPMQSDIGDIPVHEVTDNSADVKEGYVFVAIGGYSSDGHDFIEASIQQGASLIIGEKDIDNLPVPYIQVPNSRKVLGMLARKLYSEPAKEKLIIGITGTNGKTTTSYMLKHLLESSGKSCSVIGTIENIINGEKIPSRNTTPSSLILHKLLAMSTDEVVIMEVSSHGLSQCRIEGVTFDYCLFTNLHQEHLDYHGSMENYFQAKKLLFEKLAPGGTAVVNTDNPWGEKLADHLQHEEKNVYRIGASVSSNLRIADINLQNSTATVEERGESSAVFTPMNGIHNMYNMIMAFGTAALIGVSKENLLPALFQFKGVEGRFEIYKLANGAAVIVDYAHTPDAVAHCLATAKQQGAGRIVHVFGFRGDRDPGKRQEIMSVTASMSNQYILTLDDLNSVSFSEMETTLTWLNNTYGNEKGRIIPDRTKAIQTAIEESQPEDWIIITGKGHEQYQQSYKLPARSDKEIVQYLSSPENV</sequence>
<keyword evidence="11 12" id="KW-0961">Cell wall biogenesis/degradation</keyword>
<dbReference type="Pfam" id="PF08245">
    <property type="entry name" value="Mur_ligase_M"/>
    <property type="match status" value="1"/>
</dbReference>
<evidence type="ECO:0000259" key="14">
    <source>
        <dbReference type="Pfam" id="PF01225"/>
    </source>
</evidence>
<comment type="PTM">
    <text evidence="12">Carboxylation is probably crucial for Mg(2+) binding and, consequently, for the gamma-phosphate positioning of ATP.</text>
</comment>
<comment type="pathway">
    <text evidence="1 12 13">Cell wall biogenesis; peptidoglycan biosynthesis.</text>
</comment>
<dbReference type="NCBIfam" id="NF001126">
    <property type="entry name" value="PRK00139.1-4"/>
    <property type="match status" value="1"/>
</dbReference>
<evidence type="ECO:0000256" key="12">
    <source>
        <dbReference type="HAMAP-Rule" id="MF_00208"/>
    </source>
</evidence>
<keyword evidence="12" id="KW-0460">Magnesium</keyword>
<dbReference type="InterPro" id="IPR035911">
    <property type="entry name" value="MurE/MurF_N"/>
</dbReference>
<dbReference type="InterPro" id="IPR000713">
    <property type="entry name" value="Mur_ligase_N"/>
</dbReference>
<keyword evidence="7 12" id="KW-0067">ATP-binding</keyword>
<dbReference type="PROSITE" id="PS01011">
    <property type="entry name" value="FOLYLPOLYGLU_SYNT_1"/>
    <property type="match status" value="1"/>
</dbReference>
<keyword evidence="10 12" id="KW-0131">Cell cycle</keyword>
<evidence type="ECO:0000256" key="9">
    <source>
        <dbReference type="ARBA" id="ARBA00022984"/>
    </source>
</evidence>
<feature type="binding site" evidence="12">
    <location>
        <position position="185"/>
    </location>
    <ligand>
        <name>UDP-N-acetyl-alpha-D-muramoyl-L-alanyl-D-glutamate</name>
        <dbReference type="ChEBI" id="CHEBI:83900"/>
    </ligand>
</feature>
<feature type="binding site" evidence="12">
    <location>
        <begin position="153"/>
        <end position="154"/>
    </location>
    <ligand>
        <name>UDP-N-acetyl-alpha-D-muramoyl-L-alanyl-D-glutamate</name>
        <dbReference type="ChEBI" id="CHEBI:83900"/>
    </ligand>
</feature>
<feature type="binding site" evidence="12">
    <location>
        <position position="183"/>
    </location>
    <ligand>
        <name>UDP-N-acetyl-alpha-D-muramoyl-L-alanyl-D-glutamate</name>
        <dbReference type="ChEBI" id="CHEBI:83900"/>
    </ligand>
</feature>
<keyword evidence="8 12" id="KW-0133">Cell shape</keyword>
<feature type="domain" description="Mur ligase N-terminal catalytic" evidence="14">
    <location>
        <begin position="25"/>
        <end position="95"/>
    </location>
</feature>
<reference evidence="18" key="1">
    <citation type="submission" date="2016-10" db="EMBL/GenBank/DDBJ databases">
        <authorList>
            <person name="Varghese N."/>
            <person name="Submissions S."/>
        </authorList>
    </citation>
    <scope>NUCLEOTIDE SEQUENCE [LARGE SCALE GENOMIC DNA]</scope>
    <source>
        <strain evidence="18">CGMCC 1.10369</strain>
    </source>
</reference>
<evidence type="ECO:0000313" key="17">
    <source>
        <dbReference type="EMBL" id="SDO47853.1"/>
    </source>
</evidence>
<proteinExistence type="inferred from homology"/>
<dbReference type="SUPFAM" id="SSF53244">
    <property type="entry name" value="MurD-like peptide ligases, peptide-binding domain"/>
    <property type="match status" value="1"/>
</dbReference>
<accession>A0A1H0JWH9</accession>
<evidence type="ECO:0000259" key="15">
    <source>
        <dbReference type="Pfam" id="PF02875"/>
    </source>
</evidence>
<dbReference type="OrthoDB" id="9800958at2"/>
<dbReference type="HAMAP" id="MF_00208">
    <property type="entry name" value="MurE"/>
    <property type="match status" value="1"/>
</dbReference>
<dbReference type="InterPro" id="IPR013221">
    <property type="entry name" value="Mur_ligase_cen"/>
</dbReference>
<evidence type="ECO:0000259" key="16">
    <source>
        <dbReference type="Pfam" id="PF08245"/>
    </source>
</evidence>
<dbReference type="InterPro" id="IPR004101">
    <property type="entry name" value="Mur_ligase_C"/>
</dbReference>
<dbReference type="EC" id="6.3.2.-" evidence="12"/>
<dbReference type="Proteomes" id="UP000198778">
    <property type="component" value="Unassembled WGS sequence"/>
</dbReference>
<evidence type="ECO:0000256" key="11">
    <source>
        <dbReference type="ARBA" id="ARBA00023316"/>
    </source>
</evidence>
<dbReference type="InterPro" id="IPR036565">
    <property type="entry name" value="Mur-like_cat_sf"/>
</dbReference>
<dbReference type="GO" id="GO:0000287">
    <property type="term" value="F:magnesium ion binding"/>
    <property type="evidence" value="ECO:0007669"/>
    <property type="project" value="UniProtKB-UniRule"/>
</dbReference>
<dbReference type="AlphaFoldDB" id="A0A1H0JWH9"/>
<evidence type="ECO:0000256" key="2">
    <source>
        <dbReference type="ARBA" id="ARBA00005898"/>
    </source>
</evidence>
<dbReference type="GO" id="GO:0051301">
    <property type="term" value="P:cell division"/>
    <property type="evidence" value="ECO:0007669"/>
    <property type="project" value="UniProtKB-KW"/>
</dbReference>
<dbReference type="GO" id="GO:0005524">
    <property type="term" value="F:ATP binding"/>
    <property type="evidence" value="ECO:0007669"/>
    <property type="project" value="UniProtKB-UniRule"/>
</dbReference>
<comment type="subcellular location">
    <subcellularLocation>
        <location evidence="12 13">Cytoplasm</location>
    </subcellularLocation>
</comment>
<evidence type="ECO:0000256" key="13">
    <source>
        <dbReference type="RuleBase" id="RU004135"/>
    </source>
</evidence>
<comment type="cofactor">
    <cofactor evidence="12">
        <name>Mg(2+)</name>
        <dbReference type="ChEBI" id="CHEBI:18420"/>
    </cofactor>
</comment>
<evidence type="ECO:0000313" key="18">
    <source>
        <dbReference type="Proteomes" id="UP000198778"/>
    </source>
</evidence>
<organism evidence="17 18">
    <name type="scientific">Alkalicoccus daliensis</name>
    <dbReference type="NCBI Taxonomy" id="745820"/>
    <lineage>
        <taxon>Bacteria</taxon>
        <taxon>Bacillati</taxon>
        <taxon>Bacillota</taxon>
        <taxon>Bacilli</taxon>
        <taxon>Bacillales</taxon>
        <taxon>Bacillaceae</taxon>
        <taxon>Alkalicoccus</taxon>
    </lineage>
</organism>
<evidence type="ECO:0000256" key="1">
    <source>
        <dbReference type="ARBA" id="ARBA00004752"/>
    </source>
</evidence>
<dbReference type="Gene3D" id="3.40.1190.10">
    <property type="entry name" value="Mur-like, catalytic domain"/>
    <property type="match status" value="1"/>
</dbReference>
<dbReference type="STRING" id="745820.SAMN04488053_11510"/>
<dbReference type="SUPFAM" id="SSF63418">
    <property type="entry name" value="MurE/MurF N-terminal domain"/>
    <property type="match status" value="1"/>
</dbReference>
<dbReference type="InterPro" id="IPR018109">
    <property type="entry name" value="Folylpolyglutamate_synth_CS"/>
</dbReference>
<feature type="modified residue" description="N6-carboxylysine" evidence="12">
    <location>
        <position position="217"/>
    </location>
</feature>